<dbReference type="KEGG" id="apro:F751_0450"/>
<dbReference type="PANTHER" id="PTHR12604:SF2">
    <property type="entry name" value="X-RAY REPAIR CROSS-COMPLEMENTING PROTEIN 6"/>
    <property type="match status" value="1"/>
</dbReference>
<proteinExistence type="predicted"/>
<dbReference type="RefSeq" id="XP_011395510.1">
    <property type="nucleotide sequence ID" value="XM_011397208.1"/>
</dbReference>
<dbReference type="EMBL" id="KL662079">
    <property type="protein sequence ID" value="KFM22654.1"/>
    <property type="molecule type" value="Genomic_DNA"/>
</dbReference>
<dbReference type="GO" id="GO:0000723">
    <property type="term" value="P:telomere maintenance"/>
    <property type="evidence" value="ECO:0007669"/>
    <property type="project" value="TreeGrafter"/>
</dbReference>
<name>A0A087SAA0_AUXPR</name>
<dbReference type="AlphaFoldDB" id="A0A087SAA0"/>
<dbReference type="PANTHER" id="PTHR12604">
    <property type="entry name" value="KU AUTOANTIGEN DNA HELICASE"/>
    <property type="match status" value="1"/>
</dbReference>
<keyword evidence="4" id="KW-1185">Reference proteome</keyword>
<dbReference type="Gene3D" id="3.40.50.410">
    <property type="entry name" value="von Willebrand factor, type A domain"/>
    <property type="match status" value="1"/>
</dbReference>
<organism evidence="3 4">
    <name type="scientific">Auxenochlorella protothecoides</name>
    <name type="common">Green microalga</name>
    <name type="synonym">Chlorella protothecoides</name>
    <dbReference type="NCBI Taxonomy" id="3075"/>
    <lineage>
        <taxon>Eukaryota</taxon>
        <taxon>Viridiplantae</taxon>
        <taxon>Chlorophyta</taxon>
        <taxon>core chlorophytes</taxon>
        <taxon>Trebouxiophyceae</taxon>
        <taxon>Chlorellales</taxon>
        <taxon>Chlorellaceae</taxon>
        <taxon>Auxenochlorella</taxon>
    </lineage>
</organism>
<dbReference type="Proteomes" id="UP000028924">
    <property type="component" value="Unassembled WGS sequence"/>
</dbReference>
<evidence type="ECO:0000313" key="3">
    <source>
        <dbReference type="EMBL" id="KFM22654.1"/>
    </source>
</evidence>
<dbReference type="InterPro" id="IPR005161">
    <property type="entry name" value="Ku_N"/>
</dbReference>
<dbReference type="GO" id="GO:0003690">
    <property type="term" value="F:double-stranded DNA binding"/>
    <property type="evidence" value="ECO:0007669"/>
    <property type="project" value="TreeGrafter"/>
</dbReference>
<dbReference type="GO" id="GO:0043564">
    <property type="term" value="C:Ku70:Ku80 complex"/>
    <property type="evidence" value="ECO:0007669"/>
    <property type="project" value="TreeGrafter"/>
</dbReference>
<dbReference type="OrthoDB" id="3249161at2759"/>
<dbReference type="GO" id="GO:0042162">
    <property type="term" value="F:telomeric DNA binding"/>
    <property type="evidence" value="ECO:0007669"/>
    <property type="project" value="TreeGrafter"/>
</dbReference>
<gene>
    <name evidence="3" type="ORF">F751_0450</name>
</gene>
<evidence type="ECO:0000313" key="4">
    <source>
        <dbReference type="Proteomes" id="UP000028924"/>
    </source>
</evidence>
<dbReference type="STRING" id="3075.A0A087SAA0"/>
<feature type="domain" description="Ku70/Ku80 N-terminal alpha/beta" evidence="2">
    <location>
        <begin position="30"/>
        <end position="135"/>
    </location>
</feature>
<reference evidence="3 4" key="1">
    <citation type="journal article" date="2014" name="BMC Genomics">
        <title>Oil accumulation mechanisms of the oleaginous microalga Chlorella protothecoides revealed through its genome, transcriptomes, and proteomes.</title>
        <authorList>
            <person name="Gao C."/>
            <person name="Wang Y."/>
            <person name="Shen Y."/>
            <person name="Yan D."/>
            <person name="He X."/>
            <person name="Dai J."/>
            <person name="Wu Q."/>
        </authorList>
    </citation>
    <scope>NUCLEOTIDE SEQUENCE [LARGE SCALE GENOMIC DNA]</scope>
    <source>
        <strain evidence="3 4">0710</strain>
    </source>
</reference>
<dbReference type="InterPro" id="IPR036465">
    <property type="entry name" value="vWFA_dom_sf"/>
</dbReference>
<dbReference type="GO" id="GO:0006303">
    <property type="term" value="P:double-strand break repair via nonhomologous end joining"/>
    <property type="evidence" value="ECO:0007669"/>
    <property type="project" value="TreeGrafter"/>
</dbReference>
<accession>A0A087SAA0</accession>
<protein>
    <submittedName>
        <fullName evidence="3">X-ray repair cross-complementing protein 6</fullName>
    </submittedName>
</protein>
<dbReference type="Pfam" id="PF03731">
    <property type="entry name" value="Ku_N"/>
    <property type="match status" value="1"/>
</dbReference>
<evidence type="ECO:0000259" key="2">
    <source>
        <dbReference type="Pfam" id="PF03731"/>
    </source>
</evidence>
<dbReference type="GeneID" id="23611841"/>
<dbReference type="SUPFAM" id="SSF53300">
    <property type="entry name" value="vWA-like"/>
    <property type="match status" value="1"/>
</dbReference>
<evidence type="ECO:0000256" key="1">
    <source>
        <dbReference type="SAM" id="MobiDB-lite"/>
    </source>
</evidence>
<sequence length="190" mass="20985">MDAFDESLLTDSDGEDDKNTLAPASKEQLVFLIQGHESLLELANLEDEEFEGLTWLQIACRVVAAILRQKVIASGADEVACIFFNTKQSVHSTGVGDFIHILQDLGQPDVERIQQLEAFDGEEGLLRNVEELAGKGVTLQVIPLQRPGSKFGFEAVWQHIFDKMEDKSLSSPSKFGGVPVEPERFGKLQV</sequence>
<feature type="region of interest" description="Disordered" evidence="1">
    <location>
        <begin position="1"/>
        <end position="20"/>
    </location>
</feature>